<dbReference type="GO" id="GO:0003743">
    <property type="term" value="F:translation initiation factor activity"/>
    <property type="evidence" value="ECO:0007669"/>
    <property type="project" value="UniProtKB-UniRule"/>
</dbReference>
<organism evidence="7 8">
    <name type="scientific">Wickerhamomyces pijperi</name>
    <name type="common">Yeast</name>
    <name type="synonym">Pichia pijperi</name>
    <dbReference type="NCBI Taxonomy" id="599730"/>
    <lineage>
        <taxon>Eukaryota</taxon>
        <taxon>Fungi</taxon>
        <taxon>Dikarya</taxon>
        <taxon>Ascomycota</taxon>
        <taxon>Saccharomycotina</taxon>
        <taxon>Saccharomycetes</taxon>
        <taxon>Phaffomycetales</taxon>
        <taxon>Wickerhamomycetaceae</taxon>
        <taxon>Wickerhamomyces</taxon>
    </lineage>
</organism>
<evidence type="ECO:0000256" key="5">
    <source>
        <dbReference type="PIRNR" id="PIRNR016255"/>
    </source>
</evidence>
<dbReference type="SMART" id="SM01186">
    <property type="entry name" value="eIF3_N"/>
    <property type="match status" value="1"/>
</dbReference>
<comment type="subcellular location">
    <subcellularLocation>
        <location evidence="4 5">Cytoplasm</location>
    </subcellularLocation>
</comment>
<dbReference type="Proteomes" id="UP000774326">
    <property type="component" value="Unassembled WGS sequence"/>
</dbReference>
<keyword evidence="2 4" id="KW-0396">Initiation factor</keyword>
<feature type="domain" description="PCI" evidence="6">
    <location>
        <begin position="226"/>
        <end position="409"/>
    </location>
</feature>
<accession>A0A9P8QA01</accession>
<dbReference type="Pfam" id="PF01399">
    <property type="entry name" value="PCI"/>
    <property type="match status" value="1"/>
</dbReference>
<protein>
    <recommendedName>
        <fullName evidence="4 5">Eukaryotic translation initiation factor 3 subunit E</fullName>
        <shortName evidence="4">eIF3e</shortName>
    </recommendedName>
</protein>
<dbReference type="Pfam" id="PF09440">
    <property type="entry name" value="eIF3_N"/>
    <property type="match status" value="1"/>
</dbReference>
<dbReference type="SMART" id="SM00088">
    <property type="entry name" value="PINT"/>
    <property type="match status" value="1"/>
</dbReference>
<dbReference type="GO" id="GO:0008541">
    <property type="term" value="C:proteasome regulatory particle, lid subcomplex"/>
    <property type="evidence" value="ECO:0007669"/>
    <property type="project" value="UniProtKB-ARBA"/>
</dbReference>
<comment type="similarity">
    <text evidence="4 5">Belongs to the eIF-3 subunit E family.</text>
</comment>
<keyword evidence="1 4" id="KW-0963">Cytoplasm</keyword>
<dbReference type="InterPro" id="IPR000717">
    <property type="entry name" value="PCI_dom"/>
</dbReference>
<reference evidence="7" key="2">
    <citation type="submission" date="2021-01" db="EMBL/GenBank/DDBJ databases">
        <authorList>
            <person name="Schikora-Tamarit M.A."/>
        </authorList>
    </citation>
    <scope>NUCLEOTIDE SEQUENCE</scope>
    <source>
        <strain evidence="7">CBS2887</strain>
    </source>
</reference>
<dbReference type="InterPro" id="IPR016650">
    <property type="entry name" value="eIF3e"/>
</dbReference>
<evidence type="ECO:0000256" key="1">
    <source>
        <dbReference type="ARBA" id="ARBA00022490"/>
    </source>
</evidence>
<comment type="function">
    <text evidence="4">Component of the eukaryotic translation initiation factor 3 (eIF-3) complex, which is involved in protein synthesis of a specialized repertoire of mRNAs and, together with other initiation factors, stimulates binding of mRNA and methionyl-tRNAi to the 40S ribosome. The eIF-3 complex specifically targets and initiates translation of a subset of mRNAs involved in cell proliferation.</text>
</comment>
<dbReference type="EMBL" id="JAEUBG010001234">
    <property type="protein sequence ID" value="KAH3686722.1"/>
    <property type="molecule type" value="Genomic_DNA"/>
</dbReference>
<evidence type="ECO:0000259" key="6">
    <source>
        <dbReference type="PROSITE" id="PS50250"/>
    </source>
</evidence>
<sequence length="438" mass="50638">MSDFTPQELNIARQYDLTSKTIPFLDRHLVYPIVESLRDIYDDKVIAQLSLDLFKDTYMTQFVKDQYKLVQGSVPAELAEKEAQIEKTFAQLNEETKEILSVLANQEVQDHLKQDKSLNKEFLETEHGITEAKINKLLEFGQFQYNRGDYTMASDLLSNFRILSTNQESVISATWGKLAADILRVDWEQALKELTKLREVVDSRSFSDPLTQLHNRTWVIHWSLFPFFNSENGLEQLLELFMSSSYLSTIQAASPWILRYLIAAVVSSENSTKNNLSNPVFQKRLKDLIRVVGQEQYQYRDPLTDFIKALYIDFDFNEANVKLQEASVILKTDFFLQNIAEVFLENSKHLITEVYCRVHQRIDIAEISKNLNLSKEEGEKWVAHLINETKMNAKINESEGTVILEHQASSVYQQVIEKTKALSFKANQIIASTLQKQE</sequence>
<evidence type="ECO:0000256" key="4">
    <source>
        <dbReference type="HAMAP-Rule" id="MF_03004"/>
    </source>
</evidence>
<dbReference type="InterPro" id="IPR036390">
    <property type="entry name" value="WH_DNA-bd_sf"/>
</dbReference>
<dbReference type="GO" id="GO:0001732">
    <property type="term" value="P:formation of cytoplasmic translation initiation complex"/>
    <property type="evidence" value="ECO:0007669"/>
    <property type="project" value="UniProtKB-UniRule"/>
</dbReference>
<dbReference type="GO" id="GO:0016282">
    <property type="term" value="C:eukaryotic 43S preinitiation complex"/>
    <property type="evidence" value="ECO:0007669"/>
    <property type="project" value="UniProtKB-UniRule"/>
</dbReference>
<dbReference type="InterPro" id="IPR019010">
    <property type="entry name" value="eIF3e_N"/>
</dbReference>
<name>A0A9P8QA01_WICPI</name>
<reference evidence="7" key="1">
    <citation type="journal article" date="2021" name="Open Biol.">
        <title>Shared evolutionary footprints suggest mitochondrial oxidative damage underlies multiple complex I losses in fungi.</title>
        <authorList>
            <person name="Schikora-Tamarit M.A."/>
            <person name="Marcet-Houben M."/>
            <person name="Nosek J."/>
            <person name="Gabaldon T."/>
        </authorList>
    </citation>
    <scope>NUCLEOTIDE SEQUENCE</scope>
    <source>
        <strain evidence="7">CBS2887</strain>
    </source>
</reference>
<dbReference type="HAMAP" id="MF_03004">
    <property type="entry name" value="eIF3e"/>
    <property type="match status" value="1"/>
</dbReference>
<dbReference type="CDD" id="cd21378">
    <property type="entry name" value="eIF3E"/>
    <property type="match status" value="1"/>
</dbReference>
<dbReference type="PROSITE" id="PS50250">
    <property type="entry name" value="PCI"/>
    <property type="match status" value="1"/>
</dbReference>
<keyword evidence="8" id="KW-1185">Reference proteome</keyword>
<comment type="caution">
    <text evidence="7">The sequence shown here is derived from an EMBL/GenBank/DDBJ whole genome shotgun (WGS) entry which is preliminary data.</text>
</comment>
<dbReference type="Pfam" id="PF21357">
    <property type="entry name" value="EIF3E_C"/>
    <property type="match status" value="1"/>
</dbReference>
<gene>
    <name evidence="4" type="primary">INT6</name>
    <name evidence="7" type="ORF">WICPIJ_002302</name>
</gene>
<dbReference type="GO" id="GO:0071540">
    <property type="term" value="C:eukaryotic translation initiation factor 3 complex, eIF3e"/>
    <property type="evidence" value="ECO:0007669"/>
    <property type="project" value="UniProtKB-UniRule"/>
</dbReference>
<evidence type="ECO:0000313" key="7">
    <source>
        <dbReference type="EMBL" id="KAH3686722.1"/>
    </source>
</evidence>
<dbReference type="PIRSF" id="PIRSF016255">
    <property type="entry name" value="eIF3e_su6"/>
    <property type="match status" value="1"/>
</dbReference>
<comment type="subunit">
    <text evidence="4 5">Component of the eukaryotic translation initiation factor 3 (eIF-3) complex.</text>
</comment>
<dbReference type="PANTHER" id="PTHR10317">
    <property type="entry name" value="EUKARYOTIC TRANSLATION INITIATION FACTOR 3 SUBUNIT E"/>
    <property type="match status" value="1"/>
</dbReference>
<dbReference type="SUPFAM" id="SSF46785">
    <property type="entry name" value="Winged helix' DNA-binding domain"/>
    <property type="match status" value="1"/>
</dbReference>
<evidence type="ECO:0000256" key="3">
    <source>
        <dbReference type="ARBA" id="ARBA00022917"/>
    </source>
</evidence>
<dbReference type="AlphaFoldDB" id="A0A9P8QA01"/>
<evidence type="ECO:0000256" key="2">
    <source>
        <dbReference type="ARBA" id="ARBA00022540"/>
    </source>
</evidence>
<proteinExistence type="inferred from homology"/>
<dbReference type="GO" id="GO:0033290">
    <property type="term" value="C:eukaryotic 48S preinitiation complex"/>
    <property type="evidence" value="ECO:0007669"/>
    <property type="project" value="UniProtKB-UniRule"/>
</dbReference>
<keyword evidence="3 4" id="KW-0648">Protein biosynthesis</keyword>
<evidence type="ECO:0000313" key="8">
    <source>
        <dbReference type="Proteomes" id="UP000774326"/>
    </source>
</evidence>
<dbReference type="OrthoDB" id="417252at2759"/>